<name>A0A179V174_BLAGS</name>
<organism evidence="2 3">
    <name type="scientific">Blastomyces gilchristii (strain SLH14081)</name>
    <name type="common">Blastomyces dermatitidis</name>
    <dbReference type="NCBI Taxonomy" id="559298"/>
    <lineage>
        <taxon>Eukaryota</taxon>
        <taxon>Fungi</taxon>
        <taxon>Dikarya</taxon>
        <taxon>Ascomycota</taxon>
        <taxon>Pezizomycotina</taxon>
        <taxon>Eurotiomycetes</taxon>
        <taxon>Eurotiomycetidae</taxon>
        <taxon>Onygenales</taxon>
        <taxon>Ajellomycetaceae</taxon>
        <taxon>Blastomyces</taxon>
    </lineage>
</organism>
<evidence type="ECO:0000313" key="2">
    <source>
        <dbReference type="EMBL" id="OAT13209.1"/>
    </source>
</evidence>
<evidence type="ECO:0000256" key="1">
    <source>
        <dbReference type="SAM" id="MobiDB-lite"/>
    </source>
</evidence>
<dbReference type="Proteomes" id="UP000002038">
    <property type="component" value="Unassembled WGS sequence"/>
</dbReference>
<sequence>MMAGGSGHRAVVVNGWSVNPDGRGRRRRTRDGMGARVGCGGDRHRESLGQRPTQQRVRWIEDNGVRIVEDEESIAQK</sequence>
<dbReference type="RefSeq" id="XP_031580761.1">
    <property type="nucleotide sequence ID" value="XM_031725401.1"/>
</dbReference>
<dbReference type="AlphaFoldDB" id="A0A179V174"/>
<dbReference type="EMBL" id="GG657471">
    <property type="protein sequence ID" value="OAT13209.1"/>
    <property type="molecule type" value="Genomic_DNA"/>
</dbReference>
<keyword evidence="3" id="KW-1185">Reference proteome</keyword>
<dbReference type="VEuPathDB" id="FungiDB:BDBG_17751"/>
<proteinExistence type="predicted"/>
<gene>
    <name evidence="2" type="ORF">BDBG_17751</name>
</gene>
<accession>A0A179V174</accession>
<protein>
    <submittedName>
        <fullName evidence="2">Uncharacterized protein</fullName>
    </submittedName>
</protein>
<dbReference type="GeneID" id="42529344"/>
<dbReference type="KEGG" id="bgh:BDBG_17751"/>
<feature type="region of interest" description="Disordered" evidence="1">
    <location>
        <begin position="1"/>
        <end position="53"/>
    </location>
</feature>
<evidence type="ECO:0000313" key="3">
    <source>
        <dbReference type="Proteomes" id="UP000002038"/>
    </source>
</evidence>
<reference evidence="3" key="1">
    <citation type="journal article" date="2015" name="PLoS Genet.">
        <title>The dynamic genome and transcriptome of the human fungal pathogen Blastomyces and close relative Emmonsia.</title>
        <authorList>
            <person name="Munoz J.F."/>
            <person name="Gauthier G.M."/>
            <person name="Desjardins C.A."/>
            <person name="Gallo J.E."/>
            <person name="Holder J."/>
            <person name="Sullivan T.D."/>
            <person name="Marty A.J."/>
            <person name="Carmen J.C."/>
            <person name="Chen Z."/>
            <person name="Ding L."/>
            <person name="Gujja S."/>
            <person name="Magrini V."/>
            <person name="Misas E."/>
            <person name="Mitreva M."/>
            <person name="Priest M."/>
            <person name="Saif S."/>
            <person name="Whiston E.A."/>
            <person name="Young S."/>
            <person name="Zeng Q."/>
            <person name="Goldman W.E."/>
            <person name="Mardis E.R."/>
            <person name="Taylor J.W."/>
            <person name="McEwen J.G."/>
            <person name="Clay O.K."/>
            <person name="Klein B.S."/>
            <person name="Cuomo C.A."/>
        </authorList>
    </citation>
    <scope>NUCLEOTIDE SEQUENCE [LARGE SCALE GENOMIC DNA]</scope>
    <source>
        <strain evidence="3">SLH14081</strain>
    </source>
</reference>